<dbReference type="Proteomes" id="UP000199301">
    <property type="component" value="Unassembled WGS sequence"/>
</dbReference>
<sequence>MTDTPETNLFPSRTPAEGLSTDVPSGTALRPFGLTRGTALADGEAMTDLSELSYDPERQINVDSAGDPVVANPLSQRMTTHTDTRYDMQWFVDKD</sequence>
<name>A0A1H1FE24_9ACTN</name>
<feature type="compositionally biased region" description="Polar residues" evidence="1">
    <location>
        <begin position="1"/>
        <end position="11"/>
    </location>
</feature>
<organism evidence="2 3">
    <name type="scientific">Actinopolyspora saharensis</name>
    <dbReference type="NCBI Taxonomy" id="995062"/>
    <lineage>
        <taxon>Bacteria</taxon>
        <taxon>Bacillati</taxon>
        <taxon>Actinomycetota</taxon>
        <taxon>Actinomycetes</taxon>
        <taxon>Actinopolysporales</taxon>
        <taxon>Actinopolysporaceae</taxon>
        <taxon>Actinopolyspora</taxon>
    </lineage>
</organism>
<evidence type="ECO:0000313" key="2">
    <source>
        <dbReference type="EMBL" id="SDQ99222.1"/>
    </source>
</evidence>
<evidence type="ECO:0000256" key="1">
    <source>
        <dbReference type="SAM" id="MobiDB-lite"/>
    </source>
</evidence>
<protein>
    <submittedName>
        <fullName evidence="2">Putative ATP-grasp target RiPP</fullName>
    </submittedName>
</protein>
<dbReference type="InterPro" id="IPR026496">
    <property type="entry name" value="GRASP_targ"/>
</dbReference>
<dbReference type="EMBL" id="FNKO01000002">
    <property type="protein sequence ID" value="SDQ99222.1"/>
    <property type="molecule type" value="Genomic_DNA"/>
</dbReference>
<gene>
    <name evidence="2" type="ORF">SAMN04489718_2993</name>
</gene>
<dbReference type="STRING" id="995062.SAMN04489718_2993"/>
<evidence type="ECO:0000313" key="3">
    <source>
        <dbReference type="Proteomes" id="UP000199301"/>
    </source>
</evidence>
<reference evidence="3" key="1">
    <citation type="submission" date="2016-10" db="EMBL/GenBank/DDBJ databases">
        <authorList>
            <person name="Varghese N."/>
            <person name="Submissions S."/>
        </authorList>
    </citation>
    <scope>NUCLEOTIDE SEQUENCE [LARGE SCALE GENOMIC DNA]</scope>
    <source>
        <strain evidence="3">DSM 45459</strain>
    </source>
</reference>
<feature type="region of interest" description="Disordered" evidence="1">
    <location>
        <begin position="1"/>
        <end position="29"/>
    </location>
</feature>
<dbReference type="RefSeq" id="WP_165633738.1">
    <property type="nucleotide sequence ID" value="NZ_FNKO01000002.1"/>
</dbReference>
<dbReference type="NCBIfam" id="TIGR04186">
    <property type="entry name" value="GRASP_targ"/>
    <property type="match status" value="1"/>
</dbReference>
<accession>A0A1H1FE24</accession>
<dbReference type="AlphaFoldDB" id="A0A1H1FE24"/>
<keyword evidence="3" id="KW-1185">Reference proteome</keyword>
<proteinExistence type="predicted"/>